<dbReference type="SUPFAM" id="SSF48371">
    <property type="entry name" value="ARM repeat"/>
    <property type="match status" value="3"/>
</dbReference>
<evidence type="ECO:0000313" key="7">
    <source>
        <dbReference type="EMBL" id="CRL04165.1"/>
    </source>
</evidence>
<dbReference type="GO" id="GO:0005737">
    <property type="term" value="C:cytoplasm"/>
    <property type="evidence" value="ECO:0007669"/>
    <property type="project" value="UniProtKB-SubCell"/>
</dbReference>
<dbReference type="InterPro" id="IPR003890">
    <property type="entry name" value="MIF4G-like_typ-3"/>
</dbReference>
<evidence type="ECO:0000259" key="6">
    <source>
        <dbReference type="SMART" id="SM00543"/>
    </source>
</evidence>
<feature type="region of interest" description="Disordered" evidence="4">
    <location>
        <begin position="368"/>
        <end position="390"/>
    </location>
</feature>
<evidence type="ECO:0000313" key="8">
    <source>
        <dbReference type="Proteomes" id="UP000183832"/>
    </source>
</evidence>
<feature type="region of interest" description="Disordered" evidence="4">
    <location>
        <begin position="1219"/>
        <end position="1254"/>
    </location>
</feature>
<feature type="compositionally biased region" description="Acidic residues" evidence="4">
    <location>
        <begin position="1033"/>
        <end position="1046"/>
    </location>
</feature>
<protein>
    <submittedName>
        <fullName evidence="7">CLUMA_CG017276, isoform A</fullName>
    </submittedName>
</protein>
<feature type="coiled-coil region" evidence="3">
    <location>
        <begin position="115"/>
        <end position="149"/>
    </location>
</feature>
<dbReference type="InterPro" id="IPR007193">
    <property type="entry name" value="Upf2/Nmd2_C"/>
</dbReference>
<feature type="region of interest" description="Disordered" evidence="4">
    <location>
        <begin position="513"/>
        <end position="552"/>
    </location>
</feature>
<dbReference type="InterPro" id="IPR016024">
    <property type="entry name" value="ARM-type_fold"/>
</dbReference>
<comment type="subcellular location">
    <subcellularLocation>
        <location evidence="1">Cytoplasm</location>
    </subcellularLocation>
</comment>
<dbReference type="Pfam" id="PF04050">
    <property type="entry name" value="Upf2"/>
    <property type="match status" value="1"/>
</dbReference>
<accession>A0A1J1IVC7</accession>
<name>A0A1J1IVC7_9DIPT</name>
<evidence type="ECO:0000256" key="1">
    <source>
        <dbReference type="ARBA" id="ARBA00004496"/>
    </source>
</evidence>
<feature type="compositionally biased region" description="Basic and acidic residues" evidence="4">
    <location>
        <begin position="1088"/>
        <end position="1097"/>
    </location>
</feature>
<dbReference type="GO" id="GO:0035145">
    <property type="term" value="C:exon-exon junction complex"/>
    <property type="evidence" value="ECO:0007669"/>
    <property type="project" value="TreeGrafter"/>
</dbReference>
<keyword evidence="5" id="KW-0732">Signal</keyword>
<dbReference type="Proteomes" id="UP000183832">
    <property type="component" value="Unassembled WGS sequence"/>
</dbReference>
<organism evidence="7 8">
    <name type="scientific">Clunio marinus</name>
    <dbReference type="NCBI Taxonomy" id="568069"/>
    <lineage>
        <taxon>Eukaryota</taxon>
        <taxon>Metazoa</taxon>
        <taxon>Ecdysozoa</taxon>
        <taxon>Arthropoda</taxon>
        <taxon>Hexapoda</taxon>
        <taxon>Insecta</taxon>
        <taxon>Pterygota</taxon>
        <taxon>Neoptera</taxon>
        <taxon>Endopterygota</taxon>
        <taxon>Diptera</taxon>
        <taxon>Nematocera</taxon>
        <taxon>Chironomoidea</taxon>
        <taxon>Chironomidae</taxon>
        <taxon>Clunio</taxon>
    </lineage>
</organism>
<gene>
    <name evidence="7" type="ORF">CLUMA_CG017276</name>
</gene>
<dbReference type="STRING" id="568069.A0A1J1IVC7"/>
<dbReference type="GO" id="GO:0003723">
    <property type="term" value="F:RNA binding"/>
    <property type="evidence" value="ECO:0007669"/>
    <property type="project" value="InterPro"/>
</dbReference>
<feature type="chain" id="PRO_5012520602" evidence="5">
    <location>
        <begin position="18"/>
        <end position="1254"/>
    </location>
</feature>
<dbReference type="PANTHER" id="PTHR12839">
    <property type="entry name" value="NONSENSE-MEDIATED MRNA DECAY PROTEIN 2 UP-FRAMESHIFT SUPPRESSOR 2"/>
    <property type="match status" value="1"/>
</dbReference>
<feature type="signal peptide" evidence="5">
    <location>
        <begin position="1"/>
        <end position="17"/>
    </location>
</feature>
<feature type="domain" description="MIF4G" evidence="6">
    <location>
        <begin position="564"/>
        <end position="753"/>
    </location>
</feature>
<dbReference type="FunFam" id="1.25.40.180:FF:000014">
    <property type="entry name" value="Putative regulator of nonsense transcripts 2"/>
    <property type="match status" value="1"/>
</dbReference>
<feature type="compositionally biased region" description="Basic and acidic residues" evidence="4">
    <location>
        <begin position="521"/>
        <end position="532"/>
    </location>
</feature>
<feature type="coiled-coil region" evidence="3">
    <location>
        <begin position="1191"/>
        <end position="1218"/>
    </location>
</feature>
<feature type="domain" description="MIF4G" evidence="6">
    <location>
        <begin position="769"/>
        <end position="987"/>
    </location>
</feature>
<reference evidence="7 8" key="1">
    <citation type="submission" date="2015-04" db="EMBL/GenBank/DDBJ databases">
        <authorList>
            <person name="Syromyatnikov M.Y."/>
            <person name="Popov V.N."/>
        </authorList>
    </citation>
    <scope>NUCLEOTIDE SEQUENCE [LARGE SCALE GENOMIC DNA]</scope>
</reference>
<dbReference type="PANTHER" id="PTHR12839:SF7">
    <property type="entry name" value="REGULATOR OF NONSENSE TRANSCRIPTS 2"/>
    <property type="match status" value="1"/>
</dbReference>
<feature type="region of interest" description="Disordered" evidence="4">
    <location>
        <begin position="1033"/>
        <end position="1102"/>
    </location>
</feature>
<sequence length="1254" mass="144740">MKFVAITLFALIAAVYSAPVQVSDNNVGDIVTVGINANAKIKSDINQDIFSVIAAFKNYQSIRLGGSGILSAPAAGAQGQPDFEITPEMIEQFKTLIFFKMAEEVAETSLEVTSLENEEQERAELQRYVDELNEKIKQKSEMREKNLNRQLPPESYFTKLDSSLKKNTAFVKKLKQFTAAQLDSLLKDMTTLNLSKYISEVSQAIVEAKLKMTDIPAVLTLCSKLHTVYGEFSQHFFENWQKMLTIKHGEKVQNASKLRVDLRLYCELLSIGIFPNKLGLPLLGSILTNLIAQDKEEHSNLSIILSFCKHVGEEYAGLTSRRILLLAKKFEVQLPASTLLTAEKQHNVRNLLRDYHQTVCKHLKHEHKELQSAEQSKRRAMESHGEISNRKREQLEMMTSNYDKLLQSTITLSDILNENMPELPKEETTTSEGNVIEGFEDSSDVQLDPWGDEDTKSFYVDLPDLRQFLPNYHGRKEPSEPLPEVEQVTEEALDDETVAEPELNVEEQEIMKEIEEEESKPDEKSLIDKGTDEGEEDETSAEIGDSDKPSMPEKTQILGLQQLRTFLANLLHCVNREQIDSAAIEFLLNFNNKPNRKRLVKALFGVHRTRLDLLPFFARFCAIVNLVSPDVALELSKLLKVDFKFHVKKRDQLNIESKIKVVRYIGEMVKFTLYSRLEGLMCLKYLLSNFQHHHIEMTCAFLEVCGMYLYNCKDSRLRTSVYLEQMMRLKKAMTLDTRHSTQIENCYYLVKPPEGGMQVRRKIRTPMQMYIRYLIFQELHKGHVEKIVKYVRRLDWDDPEISEYVIKCLTKAYKFRWHLIRPLADFVSALSSYQERAVMRVIDGVFEDIRAGLEIHSPKLAQRRIAMTKYLGELYLYRLIDSKFLFNTLYSIICYGVSWNHEISSPVDPPESMFRLKLACTLLDTCGSYFQGSTSKKRLNYYLVFLQGYYWFKKSHPVFVSTAESGNLFPHLIEHMYKECLHNLRPKMKLFKSYEEAQEEVEKLRLEHFPNAGGEQGDGDGRSLGTINENESDYTSEALVESDDDIQIGKSEIDDDDDNDGDDNENDDDDDEEFNEDEDEDDDEVEDEKSQEQKEPEKSEEDLQFEAMFEKMAADSYHERIKETSKVNTRDIPVPMTTRVGKKTYDQLQDDSKPTDAGVVPFVLMVRNTKSGKQQFKNFVAPSDSELAVNLKMQELKIKEENERVKRLTLNITERLEEEDYQESLQKSPAFNKRPKFKPYKHQFGVPDTDNIFH</sequence>
<keyword evidence="2" id="KW-0963">Cytoplasm</keyword>
<dbReference type="OrthoDB" id="27832at2759"/>
<dbReference type="SMART" id="SM00543">
    <property type="entry name" value="MIF4G"/>
    <property type="match status" value="3"/>
</dbReference>
<proteinExistence type="predicted"/>
<dbReference type="InterPro" id="IPR039762">
    <property type="entry name" value="Nmd2/UPF2"/>
</dbReference>
<dbReference type="Gene3D" id="1.25.40.180">
    <property type="match status" value="3"/>
</dbReference>
<dbReference type="AlphaFoldDB" id="A0A1J1IVC7"/>
<feature type="compositionally biased region" description="Acidic residues" evidence="4">
    <location>
        <begin position="1053"/>
        <end position="1087"/>
    </location>
</feature>
<evidence type="ECO:0000256" key="4">
    <source>
        <dbReference type="SAM" id="MobiDB-lite"/>
    </source>
</evidence>
<evidence type="ECO:0000256" key="2">
    <source>
        <dbReference type="ARBA" id="ARBA00022490"/>
    </source>
</evidence>
<dbReference type="EMBL" id="CVRI01000061">
    <property type="protein sequence ID" value="CRL04165.1"/>
    <property type="molecule type" value="Genomic_DNA"/>
</dbReference>
<feature type="region of interest" description="Disordered" evidence="4">
    <location>
        <begin position="471"/>
        <end position="501"/>
    </location>
</feature>
<keyword evidence="3" id="KW-0175">Coiled coil</keyword>
<dbReference type="Gene3D" id="4.10.80.160">
    <property type="match status" value="1"/>
</dbReference>
<dbReference type="GO" id="GO:0000184">
    <property type="term" value="P:nuclear-transcribed mRNA catabolic process, nonsense-mediated decay"/>
    <property type="evidence" value="ECO:0007669"/>
    <property type="project" value="InterPro"/>
</dbReference>
<evidence type="ECO:0000256" key="5">
    <source>
        <dbReference type="SAM" id="SignalP"/>
    </source>
</evidence>
<dbReference type="Pfam" id="PF02854">
    <property type="entry name" value="MIF4G"/>
    <property type="match status" value="3"/>
</dbReference>
<keyword evidence="8" id="KW-1185">Reference proteome</keyword>
<feature type="domain" description="MIF4G" evidence="6">
    <location>
        <begin position="164"/>
        <end position="391"/>
    </location>
</feature>
<feature type="compositionally biased region" description="Acidic residues" evidence="4">
    <location>
        <begin position="487"/>
        <end position="501"/>
    </location>
</feature>
<evidence type="ECO:0000256" key="3">
    <source>
        <dbReference type="SAM" id="Coils"/>
    </source>
</evidence>